<organism evidence="2 3">
    <name type="scientific">Tanacetum coccineum</name>
    <dbReference type="NCBI Taxonomy" id="301880"/>
    <lineage>
        <taxon>Eukaryota</taxon>
        <taxon>Viridiplantae</taxon>
        <taxon>Streptophyta</taxon>
        <taxon>Embryophyta</taxon>
        <taxon>Tracheophyta</taxon>
        <taxon>Spermatophyta</taxon>
        <taxon>Magnoliopsida</taxon>
        <taxon>eudicotyledons</taxon>
        <taxon>Gunneridae</taxon>
        <taxon>Pentapetalae</taxon>
        <taxon>asterids</taxon>
        <taxon>campanulids</taxon>
        <taxon>Asterales</taxon>
        <taxon>Asteraceae</taxon>
        <taxon>Asteroideae</taxon>
        <taxon>Anthemideae</taxon>
        <taxon>Anthemidinae</taxon>
        <taxon>Tanacetum</taxon>
    </lineage>
</organism>
<proteinExistence type="predicted"/>
<reference evidence="2" key="1">
    <citation type="journal article" date="2022" name="Int. J. Mol. Sci.">
        <title>Draft Genome of Tanacetum Coccineum: Genomic Comparison of Closely Related Tanacetum-Family Plants.</title>
        <authorList>
            <person name="Yamashiro T."/>
            <person name="Shiraishi A."/>
            <person name="Nakayama K."/>
            <person name="Satake H."/>
        </authorList>
    </citation>
    <scope>NUCLEOTIDE SEQUENCE</scope>
</reference>
<evidence type="ECO:0000313" key="2">
    <source>
        <dbReference type="EMBL" id="GJS65227.1"/>
    </source>
</evidence>
<dbReference type="Proteomes" id="UP001151760">
    <property type="component" value="Unassembled WGS sequence"/>
</dbReference>
<accession>A0ABQ4XJH8</accession>
<feature type="compositionally biased region" description="Polar residues" evidence="1">
    <location>
        <begin position="459"/>
        <end position="471"/>
    </location>
</feature>
<dbReference type="EMBL" id="BQNB010009562">
    <property type="protein sequence ID" value="GJS65227.1"/>
    <property type="molecule type" value="Genomic_DNA"/>
</dbReference>
<reference evidence="2" key="2">
    <citation type="submission" date="2022-01" db="EMBL/GenBank/DDBJ databases">
        <authorList>
            <person name="Yamashiro T."/>
            <person name="Shiraishi A."/>
            <person name="Satake H."/>
            <person name="Nakayama K."/>
        </authorList>
    </citation>
    <scope>NUCLEOTIDE SEQUENCE</scope>
</reference>
<evidence type="ECO:0000313" key="3">
    <source>
        <dbReference type="Proteomes" id="UP001151760"/>
    </source>
</evidence>
<feature type="region of interest" description="Disordered" evidence="1">
    <location>
        <begin position="459"/>
        <end position="480"/>
    </location>
</feature>
<protein>
    <submittedName>
        <fullName evidence="2">Uncharacterized protein</fullName>
    </submittedName>
</protein>
<keyword evidence="3" id="KW-1185">Reference proteome</keyword>
<sequence>MAKPILNENMEKAQTKSNISITSNDINIKLSKEFLEELQKNAYHGWIDEDVMDHIAKVLEMIDLIYIPGVDSHQLRMKIFPLSLADDARQWSWNKRRMDDSILSSNNTTTDSFFKPYLITQGKGDTEKEDEQIIMEYLVNISKRRAFWSLNEDILKITILKTNTPYPSRKIRRIRACTHQRPQRKQVQYADDLNDLIIKYKIPRDLHPRLLFEEFVMFKLPDDAIGIYHRMFDFSGVRIPFSSFLLALIKHYKIEPRVTLFRVSKCYTNKHWKSGFFLIDQRAILDDMIWRHPDVAIDDPRPAAGSFSMADVRRLSAHVIKLRDIPEGVLVLSGLSRVWKSCVCDLVLWGANGNVMDRFIHKNLLDSFPARDKLVLLILSIKIPYVRRSLDRCPKTDTLLPLYCTPPTTTEAIIPDPTLEDLAVGTPSFKIVAKAEASQKRKASTSGVASSYVAKRTRSTLTQSSGSTTRPSLFMGDDDESDDDDACVEIPLVIPLCSAAVIPSSGNGALLLLLLKALTPEGKDVMVDDVVASSSGVSQPRPSFGPAPSFKDVSGDAIHTNLFPFSAGLYYATYPEGGVTGNYEFTHEDSLLLLLARYHGLNQSHHEYVLSADSRQKGYEEKVANMTGLELQVAALKKQVFGLNDKLTSSDAYFAKSKAKGNERKKNIKSLGKSLDNLHAEVARLFAALNQATILEAERDEEILQLKDTPPDMHQTKDEFAVVLKKMANFMPGAQDRLPEASSLLKKLVRLANDPIPRGTRVSPPTAKELTVTPVSESLELSTNVNFTTFAVTFEHNEEMGISVALDYVAELVEVGSGRVPSGLDDVVVALSAHKKGDGLDSSSIAGEEAAASPLGEYLLLRAWGKLTVDALLSIQQIPSHATHPRPNGFPLGTCSIAGQAIVGSMS</sequence>
<evidence type="ECO:0000256" key="1">
    <source>
        <dbReference type="SAM" id="MobiDB-lite"/>
    </source>
</evidence>
<name>A0ABQ4XJH8_9ASTR</name>
<gene>
    <name evidence="2" type="ORF">Tco_0679791</name>
</gene>
<comment type="caution">
    <text evidence="2">The sequence shown here is derived from an EMBL/GenBank/DDBJ whole genome shotgun (WGS) entry which is preliminary data.</text>
</comment>